<dbReference type="Proteomes" id="UP000250235">
    <property type="component" value="Unassembled WGS sequence"/>
</dbReference>
<feature type="transmembrane region" description="Helical" evidence="2">
    <location>
        <begin position="147"/>
        <end position="168"/>
    </location>
</feature>
<dbReference type="AlphaFoldDB" id="A0A2Z7C215"/>
<keyword evidence="2" id="KW-1133">Transmembrane helix</keyword>
<protein>
    <submittedName>
        <fullName evidence="3">Uncharacterized protein</fullName>
    </submittedName>
</protein>
<keyword evidence="4" id="KW-1185">Reference proteome</keyword>
<sequence length="200" mass="21955">MEKESNRPVEVATDMNCTAENPSSCSLRVAKIYKKNQPSINMETVVTLQVDATEEEEETPQSTPPSPERKPGLQHPVVKIIMEQNLGKSVLNIGVPTAIAVLVYSVSIDPKTLMVFTYIMVSGLCIGCVAIWNGILLRETFPREANVMELSGIVLVLICLSGVVGSFLLREFVWLPILCGSSCLFPFIIMILPCRGNLKT</sequence>
<name>A0A2Z7C215_9LAMI</name>
<accession>A0A2Z7C215</accession>
<gene>
    <name evidence="3" type="ORF">F511_05189</name>
</gene>
<proteinExistence type="predicted"/>
<evidence type="ECO:0000256" key="1">
    <source>
        <dbReference type="SAM" id="MobiDB-lite"/>
    </source>
</evidence>
<feature type="transmembrane region" description="Helical" evidence="2">
    <location>
        <begin position="89"/>
        <end position="107"/>
    </location>
</feature>
<dbReference type="EMBL" id="KQ999852">
    <property type="protein sequence ID" value="KZV40944.1"/>
    <property type="molecule type" value="Genomic_DNA"/>
</dbReference>
<keyword evidence="2" id="KW-0812">Transmembrane</keyword>
<keyword evidence="2" id="KW-0472">Membrane</keyword>
<evidence type="ECO:0000313" key="3">
    <source>
        <dbReference type="EMBL" id="KZV40944.1"/>
    </source>
</evidence>
<feature type="region of interest" description="Disordered" evidence="1">
    <location>
        <begin position="51"/>
        <end position="71"/>
    </location>
</feature>
<feature type="region of interest" description="Disordered" evidence="1">
    <location>
        <begin position="1"/>
        <end position="20"/>
    </location>
</feature>
<evidence type="ECO:0000313" key="4">
    <source>
        <dbReference type="Proteomes" id="UP000250235"/>
    </source>
</evidence>
<evidence type="ECO:0000256" key="2">
    <source>
        <dbReference type="SAM" id="Phobius"/>
    </source>
</evidence>
<reference evidence="3 4" key="1">
    <citation type="journal article" date="2015" name="Proc. Natl. Acad. Sci. U.S.A.">
        <title>The resurrection genome of Boea hygrometrica: A blueprint for survival of dehydration.</title>
        <authorList>
            <person name="Xiao L."/>
            <person name="Yang G."/>
            <person name="Zhang L."/>
            <person name="Yang X."/>
            <person name="Zhao S."/>
            <person name="Ji Z."/>
            <person name="Zhou Q."/>
            <person name="Hu M."/>
            <person name="Wang Y."/>
            <person name="Chen M."/>
            <person name="Xu Y."/>
            <person name="Jin H."/>
            <person name="Xiao X."/>
            <person name="Hu G."/>
            <person name="Bao F."/>
            <person name="Hu Y."/>
            <person name="Wan P."/>
            <person name="Li L."/>
            <person name="Deng X."/>
            <person name="Kuang T."/>
            <person name="Xiang C."/>
            <person name="Zhu J.K."/>
            <person name="Oliver M.J."/>
            <person name="He Y."/>
        </authorList>
    </citation>
    <scope>NUCLEOTIDE SEQUENCE [LARGE SCALE GENOMIC DNA]</scope>
    <source>
        <strain evidence="4">cv. XS01</strain>
    </source>
</reference>
<dbReference type="OrthoDB" id="1748931at2759"/>
<organism evidence="3 4">
    <name type="scientific">Dorcoceras hygrometricum</name>
    <dbReference type="NCBI Taxonomy" id="472368"/>
    <lineage>
        <taxon>Eukaryota</taxon>
        <taxon>Viridiplantae</taxon>
        <taxon>Streptophyta</taxon>
        <taxon>Embryophyta</taxon>
        <taxon>Tracheophyta</taxon>
        <taxon>Spermatophyta</taxon>
        <taxon>Magnoliopsida</taxon>
        <taxon>eudicotyledons</taxon>
        <taxon>Gunneridae</taxon>
        <taxon>Pentapetalae</taxon>
        <taxon>asterids</taxon>
        <taxon>lamiids</taxon>
        <taxon>Lamiales</taxon>
        <taxon>Gesneriaceae</taxon>
        <taxon>Didymocarpoideae</taxon>
        <taxon>Trichosporeae</taxon>
        <taxon>Loxocarpinae</taxon>
        <taxon>Dorcoceras</taxon>
    </lineage>
</organism>
<feature type="transmembrane region" description="Helical" evidence="2">
    <location>
        <begin position="174"/>
        <end position="194"/>
    </location>
</feature>
<feature type="transmembrane region" description="Helical" evidence="2">
    <location>
        <begin position="113"/>
        <end position="135"/>
    </location>
</feature>